<dbReference type="InterPro" id="IPR038740">
    <property type="entry name" value="BioF2-like_GNAT_dom"/>
</dbReference>
<dbReference type="Pfam" id="PF13480">
    <property type="entry name" value="Acetyltransf_6"/>
    <property type="match status" value="1"/>
</dbReference>
<dbReference type="InterPro" id="IPR017469">
    <property type="entry name" value="PEP-CTERM_FemAB-rel"/>
</dbReference>
<keyword evidence="2" id="KW-0808">Transferase</keyword>
<feature type="domain" description="BioF2-like acetyltransferase" evidence="7">
    <location>
        <begin position="152"/>
        <end position="289"/>
    </location>
</feature>
<dbReference type="Gene3D" id="3.40.630.30">
    <property type="match status" value="2"/>
</dbReference>
<evidence type="ECO:0000256" key="5">
    <source>
        <dbReference type="ARBA" id="ARBA00023315"/>
    </source>
</evidence>
<comment type="caution">
    <text evidence="8">The sequence shown here is derived from an EMBL/GenBank/DDBJ whole genome shotgun (WGS) entry which is preliminary data.</text>
</comment>
<dbReference type="EMBL" id="PJAI02000008">
    <property type="protein sequence ID" value="TYK65765.1"/>
    <property type="molecule type" value="Genomic_DNA"/>
</dbReference>
<dbReference type="NCBIfam" id="TIGR03019">
    <property type="entry name" value="pepcterm_femAB"/>
    <property type="match status" value="1"/>
</dbReference>
<name>A0ABY3MX32_9GAMM</name>
<evidence type="ECO:0000313" key="9">
    <source>
        <dbReference type="Proteomes" id="UP000815846"/>
    </source>
</evidence>
<dbReference type="PANTHER" id="PTHR36174:SF1">
    <property type="entry name" value="LIPID II:GLYCINE GLYCYLTRANSFERASE"/>
    <property type="match status" value="1"/>
</dbReference>
<evidence type="ECO:0000256" key="1">
    <source>
        <dbReference type="ARBA" id="ARBA00009943"/>
    </source>
</evidence>
<evidence type="ECO:0000259" key="7">
    <source>
        <dbReference type="Pfam" id="PF13480"/>
    </source>
</evidence>
<evidence type="ECO:0000256" key="4">
    <source>
        <dbReference type="ARBA" id="ARBA00022984"/>
    </source>
</evidence>
<evidence type="ECO:0000256" key="6">
    <source>
        <dbReference type="ARBA" id="ARBA00023316"/>
    </source>
</evidence>
<keyword evidence="3" id="KW-0133">Cell shape</keyword>
<evidence type="ECO:0000313" key="8">
    <source>
        <dbReference type="EMBL" id="TYK65765.1"/>
    </source>
</evidence>
<keyword evidence="6" id="KW-0961">Cell wall biogenesis/degradation</keyword>
<comment type="similarity">
    <text evidence="1">Belongs to the FemABX family.</text>
</comment>
<evidence type="ECO:0000256" key="3">
    <source>
        <dbReference type="ARBA" id="ARBA00022960"/>
    </source>
</evidence>
<dbReference type="InterPro" id="IPR050644">
    <property type="entry name" value="PG_Glycine_Bridge_Synth"/>
</dbReference>
<organism evidence="8 9">
    <name type="scientific">Colwellia echini</name>
    <dbReference type="NCBI Taxonomy" id="1982103"/>
    <lineage>
        <taxon>Bacteria</taxon>
        <taxon>Pseudomonadati</taxon>
        <taxon>Pseudomonadota</taxon>
        <taxon>Gammaproteobacteria</taxon>
        <taxon>Alteromonadales</taxon>
        <taxon>Colwelliaceae</taxon>
        <taxon>Colwellia</taxon>
    </lineage>
</organism>
<keyword evidence="4" id="KW-0573">Peptidoglycan synthesis</keyword>
<accession>A0ABY3MX32</accession>
<dbReference type="InterPro" id="IPR016181">
    <property type="entry name" value="Acyl_CoA_acyltransferase"/>
</dbReference>
<dbReference type="PROSITE" id="PS51191">
    <property type="entry name" value="FEMABX"/>
    <property type="match status" value="1"/>
</dbReference>
<dbReference type="SUPFAM" id="SSF55729">
    <property type="entry name" value="Acyl-CoA N-acyltransferases (Nat)"/>
    <property type="match status" value="2"/>
</dbReference>
<protein>
    <submittedName>
        <fullName evidence="8">FemAB family PEP-CTERM system-associated protein</fullName>
    </submittedName>
</protein>
<dbReference type="PANTHER" id="PTHR36174">
    <property type="entry name" value="LIPID II:GLYCINE GLYCYLTRANSFERASE"/>
    <property type="match status" value="1"/>
</dbReference>
<sequence length="350" mass="39327">MTQINLIQSDDFSAWDAYVKQHPSASPYHRIAWMKAISNAYKHQCFYWIAKQSDGTVVGVLPAVLIAPPFSKGSLCALPFCDVGGILANNEEVSDALLNQALQFCKVKNILAFDNRSSIKSETLFDVENSATTKVRMLMDLPEDSDALFSGFKSKLRSQIRKSEKNGLIANTGNSSQFVSEFYQVFTRNMRDLGSPVHSKKWFEEIATSYGEDAIIATVYSENQVVGAGIVLFNGRKACIPWASTNADFNRLAPNMLLYWTLLKYVNDRGCEEFDFGRSTVGEGTFKFKSQWGASPELLNWQKYNNTGQLILESTGDISNLRALVERVWRKLPVNISEYIGPKVRKYISL</sequence>
<dbReference type="RefSeq" id="WP_101344875.1">
    <property type="nucleotide sequence ID" value="NZ_PJAI02000008.1"/>
</dbReference>
<gene>
    <name evidence="8" type="ORF">CWS31_008945</name>
</gene>
<keyword evidence="9" id="KW-1185">Reference proteome</keyword>
<dbReference type="InterPro" id="IPR003447">
    <property type="entry name" value="FEMABX"/>
</dbReference>
<proteinExistence type="inferred from homology"/>
<evidence type="ECO:0000256" key="2">
    <source>
        <dbReference type="ARBA" id="ARBA00022679"/>
    </source>
</evidence>
<reference evidence="8 9" key="1">
    <citation type="submission" date="2019-08" db="EMBL/GenBank/DDBJ databases">
        <title>Microbe sample from Colwellia echini.</title>
        <authorList>
            <person name="Christiansen L."/>
            <person name="Pathiraja D."/>
            <person name="Schultz-Johansen M."/>
            <person name="Choi I.-G."/>
            <person name="Stougaard P."/>
        </authorList>
    </citation>
    <scope>NUCLEOTIDE SEQUENCE [LARGE SCALE GENOMIC DNA]</scope>
    <source>
        <strain evidence="8 9">A3</strain>
    </source>
</reference>
<keyword evidence="5" id="KW-0012">Acyltransferase</keyword>
<dbReference type="Proteomes" id="UP000815846">
    <property type="component" value="Unassembled WGS sequence"/>
</dbReference>